<keyword evidence="1" id="KW-0479">Metal-binding</keyword>
<dbReference type="GO" id="GO:0008270">
    <property type="term" value="F:zinc ion binding"/>
    <property type="evidence" value="ECO:0007669"/>
    <property type="project" value="UniProtKB-KW"/>
</dbReference>
<dbReference type="EMBL" id="BKCJ010001592">
    <property type="protein sequence ID" value="GEU42602.1"/>
    <property type="molecule type" value="Genomic_DNA"/>
</dbReference>
<evidence type="ECO:0000313" key="6">
    <source>
        <dbReference type="EMBL" id="GEU42602.1"/>
    </source>
</evidence>
<feature type="domain" description="CCHC-type" evidence="5">
    <location>
        <begin position="633"/>
        <end position="648"/>
    </location>
</feature>
<comment type="caution">
    <text evidence="6">The sequence shown here is derived from an EMBL/GenBank/DDBJ whole genome shotgun (WGS) entry which is preliminary data.</text>
</comment>
<dbReference type="InterPro" id="IPR043502">
    <property type="entry name" value="DNA/RNA_pol_sf"/>
</dbReference>
<dbReference type="Pfam" id="PF07727">
    <property type="entry name" value="RVT_2"/>
    <property type="match status" value="1"/>
</dbReference>
<name>A0A699GNA4_TANCI</name>
<dbReference type="SUPFAM" id="SSF57756">
    <property type="entry name" value="Retrovirus zinc finger-like domains"/>
    <property type="match status" value="1"/>
</dbReference>
<accession>A0A699GNA4</accession>
<dbReference type="SUPFAM" id="SSF53098">
    <property type="entry name" value="Ribonuclease H-like"/>
    <property type="match status" value="1"/>
</dbReference>
<dbReference type="GO" id="GO:0016787">
    <property type="term" value="F:hydrolase activity"/>
    <property type="evidence" value="ECO:0007669"/>
    <property type="project" value="UniProtKB-KW"/>
</dbReference>
<feature type="region of interest" description="Disordered" evidence="4">
    <location>
        <begin position="1061"/>
        <end position="1088"/>
    </location>
</feature>
<dbReference type="PANTHER" id="PTHR42648">
    <property type="entry name" value="TRANSPOSASE, PUTATIVE-RELATED"/>
    <property type="match status" value="1"/>
</dbReference>
<dbReference type="PROSITE" id="PS50158">
    <property type="entry name" value="ZF_CCHC"/>
    <property type="match status" value="1"/>
</dbReference>
<dbReference type="InterPro" id="IPR036397">
    <property type="entry name" value="RNaseH_sf"/>
</dbReference>
<dbReference type="PANTHER" id="PTHR42648:SF32">
    <property type="entry name" value="RIBONUCLEASE H-LIKE DOMAIN, GAG-PRE-INTEGRASE DOMAIN PROTEIN-RELATED"/>
    <property type="match status" value="1"/>
</dbReference>
<reference evidence="6" key="1">
    <citation type="journal article" date="2019" name="Sci. Rep.">
        <title>Draft genome of Tanacetum cinerariifolium, the natural source of mosquito coil.</title>
        <authorList>
            <person name="Yamashiro T."/>
            <person name="Shiraishi A."/>
            <person name="Satake H."/>
            <person name="Nakayama K."/>
        </authorList>
    </citation>
    <scope>NUCLEOTIDE SEQUENCE</scope>
</reference>
<dbReference type="InterPro" id="IPR001878">
    <property type="entry name" value="Znf_CCHC"/>
</dbReference>
<dbReference type="Gene3D" id="3.30.420.10">
    <property type="entry name" value="Ribonuclease H-like superfamily/Ribonuclease H"/>
    <property type="match status" value="1"/>
</dbReference>
<dbReference type="GO" id="GO:0003676">
    <property type="term" value="F:nucleic acid binding"/>
    <property type="evidence" value="ECO:0007669"/>
    <property type="project" value="InterPro"/>
</dbReference>
<dbReference type="SUPFAM" id="SSF56672">
    <property type="entry name" value="DNA/RNA polymerases"/>
    <property type="match status" value="1"/>
</dbReference>
<keyword evidence="3" id="KW-0862">Zinc</keyword>
<keyword evidence="2" id="KW-0378">Hydrolase</keyword>
<keyword evidence="3" id="KW-0863">Zinc-finger</keyword>
<feature type="region of interest" description="Disordered" evidence="4">
    <location>
        <begin position="1967"/>
        <end position="1992"/>
    </location>
</feature>
<dbReference type="InterPro" id="IPR039537">
    <property type="entry name" value="Retrotran_Ty1/copia-like"/>
</dbReference>
<sequence length="1992" mass="225773">MNKSEFQQEEKWIEEEQAGNARHWKIPACCDDDDDYNSAITPNEPVDSLSMADEHLDTILATKSDEFIKSCVKNLVLNPSESEGENGCDVPACFTTFSNILFDADYEFDSVDNQSLSDEDFLKKILSNPLFEEEIIPMKIDQHHFNAESDLIESMLNHDSSIIPSSSKIDSLLDEFVGELTFLKSIPSEIDKTDCYLEEDIRLIDRLLYYNSSPHPPKEFVFENSNAEIKSFSPSPISVEDSDSRMEEIDLFLTPDDPMPPSIEEDDDDSERDILILEELLDNYSLSLPKNESFHFDIPSFSHPPAKPPDGNTGILNIKMMGDNSEQKVVSAAKLPIFNPNEFDLWKMRIEQYFLKTDYSLWEVILNGDSPIPTRVAEGVLQTVAPTTAEQKLARKNELKVCGTLLMNLPDKHRLKFNSHKDAKTLIEAIEKRFGGNTKTKKVQKTLLKQHYENFTGSHSESLDQIHDRLHKLVSQLEIHRVSLSQEDVNLKFLRSLPSEWMTHTLIWKNKHDLEEQSLDDLFNSLKIYEAKVKHSSSTGTTTQNLAFVSFLNTDSTTESVSVGASVFAVCAKMPVSSLPNADSLSNAVIYSFFASQSSSLHLDNKRFLQKIGQNLRATGPTSMGFDMSKVECYNCHMNGHFATECRSRRDSRRNGAVEPQRRTVPVETSTSNALVLQCDGVGSYDWSLESVEARLLVYKQNEFVFEENIKLLNLKLTPTKPDQDLSHPNRPSAPIIKDWVSDSKDEFKTKAPQIVPSFVQSTEEVKSPRHPVQHVETSILVDTPKIASPKPTSLSKRRNREACFMCKILTQSKPVSITVVRPVSTDVPNIKGNPQHALKDKGVIDSGCLRHMTRNMSYLYDFEELNGGYVAFGGNPQELKFNLFSVSQMCDKKNNVLFTDTKCLVLSPDFKLPDASQVLHRVSRENNMYNVNFKNIVPSGDLTCLFAKATINESNLWLHMDLFGPTFVRSLNKKSYCLVITYDYSRFTWVFFLATKDETSPIIKTFITGLENQLSLKVKVSRSENRTEFKNTDLNQFGKFDGKVDEGFLVGYSEPDFDAKKPESEVNVSPSSSAQSRKQDDKTKKEAKVLTVGQISINSTNTFSAAGPSNVAASLTYGKSSFIDASQLPDDPDMPELEDITYSDDEDDDGAEADFNNLKTSLTVSPIPTSRVNKDHHEPKRVYQALKDTSWIEAMHEELIQFKMQKVWVLVDLPYRKRAIGHTQEEGIDYEEFFASVARIEAIRLFLAYASFMVFMVYQMDVKSAFLYGTIEEEVYVCQHPGFEDPNHLDKVCKVVKSLYGLHQAPRAWYETLASYLLENGFQRGKIDQTLFIKRQKGNILLVQIYVDDIIFGVTNEDLCNSFEKLMKDKFHMSLMGKLTFFLGHQVKQKKDEIFISQDKYVAEILRKFRFTEGKSASTPIDTKKPLLKDPNGEDVDVHTYRLKKNGIGVNVVDLQASAIRHKLLLFSLTNWCCSLSAVSSIKYALTVNLNIYVSCIKQFWTTVVVKQVNDVTRLQALVDKKKVVVTKAKIREALHLDDAEGVDCLPNKEILTELARMGYEKPSTKLAFYKAFFSSQWNLVRNVNNPTKFYMYLRFHQLMIRKQVGDLSTHTTKYTSPTLTQKVFANMKIVGKGFSEVERPLFESMLVEQMVNEEGDAYENVKEVNAGDAATGDVQPTPPQSPQRVKKLERKNKVRVLKLRRLKKVGTSQRVETSNEIVLDDGSNQGRMIAEMDQDDAFVLEDVKETADKAKEVAEDTKVGENVDIQGRQAKSQAEIYKIDMDHVNKVLSMQEDETEPAEVQEVVDVVTTAKLITKVVTVASETVTAASVIITAAEAQVPTVTVTAAPVRVTATPRRRTKGVVIRDPKESTTSIIIHAKTKSKDKVIDHVKIKAKEGPTVKKYQAMKRKLQTEVQARNNMMLYLKNVAGFKMDYFKGMSYDDIRLIFEAKLNSNIEEDENRALQKLNETPAERATKRRRLDEEVEELKIHR</sequence>
<evidence type="ECO:0000259" key="5">
    <source>
        <dbReference type="PROSITE" id="PS50158"/>
    </source>
</evidence>
<proteinExistence type="predicted"/>
<dbReference type="InterPro" id="IPR012337">
    <property type="entry name" value="RNaseH-like_sf"/>
</dbReference>
<evidence type="ECO:0000256" key="4">
    <source>
        <dbReference type="SAM" id="MobiDB-lite"/>
    </source>
</evidence>
<dbReference type="Gene3D" id="4.10.60.10">
    <property type="entry name" value="Zinc finger, CCHC-type"/>
    <property type="match status" value="1"/>
</dbReference>
<dbReference type="InterPro" id="IPR013103">
    <property type="entry name" value="RVT_2"/>
</dbReference>
<organism evidence="6">
    <name type="scientific">Tanacetum cinerariifolium</name>
    <name type="common">Dalmatian daisy</name>
    <name type="synonym">Chrysanthemum cinerariifolium</name>
    <dbReference type="NCBI Taxonomy" id="118510"/>
    <lineage>
        <taxon>Eukaryota</taxon>
        <taxon>Viridiplantae</taxon>
        <taxon>Streptophyta</taxon>
        <taxon>Embryophyta</taxon>
        <taxon>Tracheophyta</taxon>
        <taxon>Spermatophyta</taxon>
        <taxon>Magnoliopsida</taxon>
        <taxon>eudicotyledons</taxon>
        <taxon>Gunneridae</taxon>
        <taxon>Pentapetalae</taxon>
        <taxon>asterids</taxon>
        <taxon>campanulids</taxon>
        <taxon>Asterales</taxon>
        <taxon>Asteraceae</taxon>
        <taxon>Asteroideae</taxon>
        <taxon>Anthemideae</taxon>
        <taxon>Anthemidinae</taxon>
        <taxon>Tanacetum</taxon>
    </lineage>
</organism>
<evidence type="ECO:0000256" key="2">
    <source>
        <dbReference type="ARBA" id="ARBA00022801"/>
    </source>
</evidence>
<evidence type="ECO:0000256" key="3">
    <source>
        <dbReference type="PROSITE-ProRule" id="PRU00047"/>
    </source>
</evidence>
<feature type="compositionally biased region" description="Basic and acidic residues" evidence="4">
    <location>
        <begin position="1078"/>
        <end position="1088"/>
    </location>
</feature>
<dbReference type="Pfam" id="PF14223">
    <property type="entry name" value="Retrotran_gag_2"/>
    <property type="match status" value="1"/>
</dbReference>
<evidence type="ECO:0000256" key="1">
    <source>
        <dbReference type="ARBA" id="ARBA00022723"/>
    </source>
</evidence>
<gene>
    <name evidence="6" type="ORF">Tci_014580</name>
</gene>
<dbReference type="InterPro" id="IPR036875">
    <property type="entry name" value="Znf_CCHC_sf"/>
</dbReference>
<protein>
    <submittedName>
        <fullName evidence="6">Putative ribonuclease H-like domain-containing protein</fullName>
    </submittedName>
</protein>